<reference evidence="2 3" key="1">
    <citation type="submission" date="2014-01" db="EMBL/GenBank/DDBJ databases">
        <authorList>
            <person name="Zuccon D."/>
        </authorList>
    </citation>
    <scope>NUCLEOTIDE SEQUENCE [LARGE SCALE GENOMIC DNA]</scope>
    <source>
        <strain evidence="2 3">Y31</strain>
    </source>
</reference>
<evidence type="ECO:0000313" key="3">
    <source>
        <dbReference type="Proteomes" id="UP000078358"/>
    </source>
</evidence>
<name>A0A179D0X6_BIBTR</name>
<dbReference type="AlphaFoldDB" id="A0A179D0X6"/>
<evidence type="ECO:0000256" key="1">
    <source>
        <dbReference type="SAM" id="SignalP"/>
    </source>
</evidence>
<comment type="caution">
    <text evidence="2">The sequence shown here is derived from an EMBL/GenBank/DDBJ whole genome shotgun (WGS) entry which is preliminary data.</text>
</comment>
<protein>
    <recommendedName>
        <fullName evidence="4">tRNA pseudouridine synthase C</fullName>
    </recommendedName>
</protein>
<dbReference type="EMBL" id="JACI01000001">
    <property type="protein sequence ID" value="OAQ15803.1"/>
    <property type="molecule type" value="Genomic_DNA"/>
</dbReference>
<organism evidence="2 3">
    <name type="scientific">Bibersteinia trehalosi Y31</name>
    <dbReference type="NCBI Taxonomy" id="1261658"/>
    <lineage>
        <taxon>Bacteria</taxon>
        <taxon>Pseudomonadati</taxon>
        <taxon>Pseudomonadota</taxon>
        <taxon>Gammaproteobacteria</taxon>
        <taxon>Pasteurellales</taxon>
        <taxon>Pasteurellaceae</taxon>
        <taxon>Bibersteinia</taxon>
    </lineage>
</organism>
<dbReference type="PATRIC" id="fig|1261658.3.peg.390"/>
<dbReference type="RefSeq" id="WP_025267142.1">
    <property type="nucleotide sequence ID" value="NZ_JACI01000001.1"/>
</dbReference>
<proteinExistence type="predicted"/>
<feature type="chain" id="PRO_5008100205" description="tRNA pseudouridine synthase C" evidence="1">
    <location>
        <begin position="25"/>
        <end position="154"/>
    </location>
</feature>
<keyword evidence="1" id="KW-0732">Signal</keyword>
<gene>
    <name evidence="2" type="ORF">F480_01925</name>
</gene>
<sequence>MKKLLALASIATVGALTVSVQAVAQTAEIPRAYLSVMDMSGKVAKNTGNQIYSVSNSNLQLCWAASGIPLEPANLNKVTELFIAPSVKAKFVKPGATIKVENERSAITSMMGSADGKMIQTCWRFDQNDPLGKYTLRLNVNDIQFDDLVFELVK</sequence>
<feature type="signal peptide" evidence="1">
    <location>
        <begin position="1"/>
        <end position="24"/>
    </location>
</feature>
<evidence type="ECO:0000313" key="2">
    <source>
        <dbReference type="EMBL" id="OAQ15803.1"/>
    </source>
</evidence>
<dbReference type="Proteomes" id="UP000078358">
    <property type="component" value="Unassembled WGS sequence"/>
</dbReference>
<evidence type="ECO:0008006" key="4">
    <source>
        <dbReference type="Google" id="ProtNLM"/>
    </source>
</evidence>
<accession>A0A179D0X6</accession>